<comment type="catalytic activity">
    <reaction evidence="7">
        <text>L-threonyl-[protein] + ATP = O-phospho-L-threonyl-[protein] + ADP + H(+)</text>
        <dbReference type="Rhea" id="RHEA:46608"/>
        <dbReference type="Rhea" id="RHEA-COMP:11060"/>
        <dbReference type="Rhea" id="RHEA-COMP:11605"/>
        <dbReference type="ChEBI" id="CHEBI:15378"/>
        <dbReference type="ChEBI" id="CHEBI:30013"/>
        <dbReference type="ChEBI" id="CHEBI:30616"/>
        <dbReference type="ChEBI" id="CHEBI:61977"/>
        <dbReference type="ChEBI" id="CHEBI:456216"/>
        <dbReference type="EC" id="2.7.11.1"/>
    </reaction>
</comment>
<dbReference type="PANTHER" id="PTHR43671:SF98">
    <property type="entry name" value="SERINE_THREONINE-PROTEIN KINASE NEK11"/>
    <property type="match status" value="1"/>
</dbReference>
<dbReference type="SUPFAM" id="SSF56112">
    <property type="entry name" value="Protein kinase-like (PK-like)"/>
    <property type="match status" value="1"/>
</dbReference>
<dbReference type="GO" id="GO:0004674">
    <property type="term" value="F:protein serine/threonine kinase activity"/>
    <property type="evidence" value="ECO:0007669"/>
    <property type="project" value="UniProtKB-KW"/>
</dbReference>
<dbReference type="GO" id="GO:0005524">
    <property type="term" value="F:ATP binding"/>
    <property type="evidence" value="ECO:0007669"/>
    <property type="project" value="UniProtKB-KW"/>
</dbReference>
<comment type="caution">
    <text evidence="12">The sequence shown here is derived from an EMBL/GenBank/DDBJ whole genome shotgun (WGS) entry which is preliminary data.</text>
</comment>
<dbReference type="Gene3D" id="1.10.510.10">
    <property type="entry name" value="Transferase(Phosphotransferase) domain 1"/>
    <property type="match status" value="1"/>
</dbReference>
<sequence length="696" mass="78533">MAETDVDEETHHSFGHSSTSSVSTDDESRLHPMVGMYDTGDWHKYREELEYNENYEHCHDEVDAENLLRRIEEEQERYKEFVADWSQTKRGSHIDFASTEEVPLKEDVFLGRGAMGDVYQTEVMGFKLAWKRVPLRRQVTQKDLREMEILKKLSHAHIVSLIGTYTHRQCFGLLLEPVAVCDLHTLFEDIEAHWDSRASPSQEQRLHSLCFFGRDTAKHKATPIYFQIGCLVSAVTYLHEQKIRHKDLKPSNILMAEYGLYLSDFGTATDFSLLSQSATDNERGTPKYFAPEVAEWEPNGRAADIFSLGCILLEILILDQEGTLDRLRAARSTKNTAYHANLDKLNEWLPLREDVSPIDYHLIREIRAMLSHNPRRRPSAAVLLQQLKYSDKLHNDKVDYAAGKSGSIFGSCCRLSLVHKSEFDDMQAKHKKEIGESRHDVWYKEQDIRVLKIKLDEAENDKKEEIKKLEDKHNITNQERKNVLEKESASLKDEVNRLTTELAESRRLFEQASTALAHVGTRDINNTSIENAEANNVINSHTAIGADAAGIQNLESSEKRIIEPDTSPKALSPAAHTHTKQGKSSSTGSPISNPAKPGDESRASDFTSNGASRPDQQSSEASSKQLGESTGGTATSSASGDDESRTIVSRGRWPRLAKMVGYKKVQFLDEHGRLESELETVAGKCIGSAEFKYWGS</sequence>
<feature type="coiled-coil region" evidence="9">
    <location>
        <begin position="448"/>
        <end position="508"/>
    </location>
</feature>
<feature type="compositionally biased region" description="Polar residues" evidence="10">
    <location>
        <begin position="582"/>
        <end position="592"/>
    </location>
</feature>
<dbReference type="EMBL" id="SWKU01000008">
    <property type="protein sequence ID" value="KAF3004395.1"/>
    <property type="molecule type" value="Genomic_DNA"/>
</dbReference>
<dbReference type="InterPro" id="IPR008271">
    <property type="entry name" value="Ser/Thr_kinase_AS"/>
</dbReference>
<dbReference type="InterPro" id="IPR000719">
    <property type="entry name" value="Prot_kinase_dom"/>
</dbReference>
<dbReference type="EC" id="2.7.11.1" evidence="1"/>
<protein>
    <recommendedName>
        <fullName evidence="1">non-specific serine/threonine protein kinase</fullName>
        <ecNumber evidence="1">2.7.11.1</ecNumber>
    </recommendedName>
</protein>
<evidence type="ECO:0000256" key="6">
    <source>
        <dbReference type="ARBA" id="ARBA00022840"/>
    </source>
</evidence>
<dbReference type="PROSITE" id="PS00108">
    <property type="entry name" value="PROTEIN_KINASE_ST"/>
    <property type="match status" value="1"/>
</dbReference>
<evidence type="ECO:0000256" key="4">
    <source>
        <dbReference type="ARBA" id="ARBA00022741"/>
    </source>
</evidence>
<keyword evidence="3" id="KW-0808">Transferase</keyword>
<dbReference type="Gene3D" id="3.30.200.20">
    <property type="entry name" value="Phosphorylase Kinase, domain 1"/>
    <property type="match status" value="1"/>
</dbReference>
<dbReference type="SMART" id="SM00220">
    <property type="entry name" value="S_TKc"/>
    <property type="match status" value="1"/>
</dbReference>
<keyword evidence="4" id="KW-0547">Nucleotide-binding</keyword>
<evidence type="ECO:0000256" key="1">
    <source>
        <dbReference type="ARBA" id="ARBA00012513"/>
    </source>
</evidence>
<name>A0A9P4TFA8_CURKU</name>
<reference evidence="12" key="1">
    <citation type="submission" date="2019-04" db="EMBL/GenBank/DDBJ databases">
        <title>Sequencing of skin fungus with MAO and IRED activity.</title>
        <authorList>
            <person name="Marsaioli A.J."/>
            <person name="Bonatto J.M.C."/>
            <person name="Reis Junior O."/>
        </authorList>
    </citation>
    <scope>NUCLEOTIDE SEQUENCE</scope>
    <source>
        <strain evidence="12">30M1</strain>
    </source>
</reference>
<dbReference type="GO" id="GO:0005634">
    <property type="term" value="C:nucleus"/>
    <property type="evidence" value="ECO:0007669"/>
    <property type="project" value="TreeGrafter"/>
</dbReference>
<organism evidence="12 13">
    <name type="scientific">Curvularia kusanoi</name>
    <name type="common">Cochliobolus kusanoi</name>
    <dbReference type="NCBI Taxonomy" id="90978"/>
    <lineage>
        <taxon>Eukaryota</taxon>
        <taxon>Fungi</taxon>
        <taxon>Dikarya</taxon>
        <taxon>Ascomycota</taxon>
        <taxon>Pezizomycotina</taxon>
        <taxon>Dothideomycetes</taxon>
        <taxon>Pleosporomycetidae</taxon>
        <taxon>Pleosporales</taxon>
        <taxon>Pleosporineae</taxon>
        <taxon>Pleosporaceae</taxon>
        <taxon>Curvularia</taxon>
    </lineage>
</organism>
<evidence type="ECO:0000256" key="2">
    <source>
        <dbReference type="ARBA" id="ARBA00022527"/>
    </source>
</evidence>
<evidence type="ECO:0000256" key="9">
    <source>
        <dbReference type="SAM" id="Coils"/>
    </source>
</evidence>
<feature type="region of interest" description="Disordered" evidence="10">
    <location>
        <begin position="1"/>
        <end position="30"/>
    </location>
</feature>
<feature type="domain" description="Protein kinase" evidence="11">
    <location>
        <begin position="104"/>
        <end position="389"/>
    </location>
</feature>
<dbReference type="PROSITE" id="PS50011">
    <property type="entry name" value="PROTEIN_KINASE_DOM"/>
    <property type="match status" value="1"/>
</dbReference>
<keyword evidence="13" id="KW-1185">Reference proteome</keyword>
<dbReference type="PANTHER" id="PTHR43671">
    <property type="entry name" value="SERINE/THREONINE-PROTEIN KINASE NEK"/>
    <property type="match status" value="1"/>
</dbReference>
<dbReference type="OrthoDB" id="4062651at2759"/>
<keyword evidence="9" id="KW-0175">Coiled coil</keyword>
<dbReference type="Pfam" id="PF00069">
    <property type="entry name" value="Pkinase"/>
    <property type="match status" value="1"/>
</dbReference>
<evidence type="ECO:0000256" key="10">
    <source>
        <dbReference type="SAM" id="MobiDB-lite"/>
    </source>
</evidence>
<evidence type="ECO:0000256" key="5">
    <source>
        <dbReference type="ARBA" id="ARBA00022777"/>
    </source>
</evidence>
<proteinExistence type="predicted"/>
<evidence type="ECO:0000259" key="11">
    <source>
        <dbReference type="PROSITE" id="PS50011"/>
    </source>
</evidence>
<evidence type="ECO:0000313" key="13">
    <source>
        <dbReference type="Proteomes" id="UP000801428"/>
    </source>
</evidence>
<keyword evidence="5" id="KW-0418">Kinase</keyword>
<keyword evidence="2" id="KW-0723">Serine/threonine-protein kinase</keyword>
<keyword evidence="6" id="KW-0067">ATP-binding</keyword>
<comment type="catalytic activity">
    <reaction evidence="8">
        <text>L-seryl-[protein] + ATP = O-phospho-L-seryl-[protein] + ADP + H(+)</text>
        <dbReference type="Rhea" id="RHEA:17989"/>
        <dbReference type="Rhea" id="RHEA-COMP:9863"/>
        <dbReference type="Rhea" id="RHEA-COMP:11604"/>
        <dbReference type="ChEBI" id="CHEBI:15378"/>
        <dbReference type="ChEBI" id="CHEBI:29999"/>
        <dbReference type="ChEBI" id="CHEBI:30616"/>
        <dbReference type="ChEBI" id="CHEBI:83421"/>
        <dbReference type="ChEBI" id="CHEBI:456216"/>
        <dbReference type="EC" id="2.7.11.1"/>
    </reaction>
</comment>
<feature type="compositionally biased region" description="Polar residues" evidence="10">
    <location>
        <begin position="604"/>
        <end position="628"/>
    </location>
</feature>
<evidence type="ECO:0000313" key="12">
    <source>
        <dbReference type="EMBL" id="KAF3004395.1"/>
    </source>
</evidence>
<evidence type="ECO:0000256" key="7">
    <source>
        <dbReference type="ARBA" id="ARBA00047899"/>
    </source>
</evidence>
<evidence type="ECO:0000256" key="3">
    <source>
        <dbReference type="ARBA" id="ARBA00022679"/>
    </source>
</evidence>
<dbReference type="CDD" id="cd00180">
    <property type="entry name" value="PKc"/>
    <property type="match status" value="1"/>
</dbReference>
<evidence type="ECO:0000256" key="8">
    <source>
        <dbReference type="ARBA" id="ARBA00048679"/>
    </source>
</evidence>
<dbReference type="AlphaFoldDB" id="A0A9P4TFA8"/>
<accession>A0A9P4TFA8</accession>
<dbReference type="InterPro" id="IPR011009">
    <property type="entry name" value="Kinase-like_dom_sf"/>
</dbReference>
<dbReference type="Proteomes" id="UP000801428">
    <property type="component" value="Unassembled WGS sequence"/>
</dbReference>
<dbReference type="InterPro" id="IPR050660">
    <property type="entry name" value="NEK_Ser/Thr_kinase"/>
</dbReference>
<feature type="region of interest" description="Disordered" evidence="10">
    <location>
        <begin position="565"/>
        <end position="652"/>
    </location>
</feature>
<gene>
    <name evidence="12" type="ORF">E8E13_010133</name>
</gene>